<evidence type="ECO:0000259" key="2">
    <source>
        <dbReference type="Pfam" id="PF18557"/>
    </source>
</evidence>
<protein>
    <recommendedName>
        <fullName evidence="2">Anti-sigma factor NepR domain-containing protein</fullName>
    </recommendedName>
</protein>
<name>A0A934INE6_9HYPH</name>
<organism evidence="3 4">
    <name type="scientific">Acuticoccus mangrovi</name>
    <dbReference type="NCBI Taxonomy" id="2796142"/>
    <lineage>
        <taxon>Bacteria</taxon>
        <taxon>Pseudomonadati</taxon>
        <taxon>Pseudomonadota</taxon>
        <taxon>Alphaproteobacteria</taxon>
        <taxon>Hyphomicrobiales</taxon>
        <taxon>Amorphaceae</taxon>
        <taxon>Acuticoccus</taxon>
    </lineage>
</organism>
<dbReference type="Proteomes" id="UP000609531">
    <property type="component" value="Unassembled WGS sequence"/>
</dbReference>
<accession>A0A934INE6</accession>
<comment type="caution">
    <text evidence="3">The sequence shown here is derived from an EMBL/GenBank/DDBJ whole genome shotgun (WGS) entry which is preliminary data.</text>
</comment>
<evidence type="ECO:0000313" key="4">
    <source>
        <dbReference type="Proteomes" id="UP000609531"/>
    </source>
</evidence>
<dbReference type="AlphaFoldDB" id="A0A934INE6"/>
<keyword evidence="4" id="KW-1185">Reference proteome</keyword>
<dbReference type="RefSeq" id="WP_198880461.1">
    <property type="nucleotide sequence ID" value="NZ_JAEKJA010000001.1"/>
</dbReference>
<dbReference type="InterPro" id="IPR041649">
    <property type="entry name" value="NepR"/>
</dbReference>
<reference evidence="3" key="1">
    <citation type="submission" date="2020-12" db="EMBL/GenBank/DDBJ databases">
        <title>Bacterial taxonomy.</title>
        <authorList>
            <person name="Pan X."/>
        </authorList>
    </citation>
    <scope>NUCLEOTIDE SEQUENCE</scope>
    <source>
        <strain evidence="3">B2012</strain>
    </source>
</reference>
<proteinExistence type="predicted"/>
<evidence type="ECO:0000313" key="3">
    <source>
        <dbReference type="EMBL" id="MBJ3774594.1"/>
    </source>
</evidence>
<feature type="compositionally biased region" description="Low complexity" evidence="1">
    <location>
        <begin position="43"/>
        <end position="55"/>
    </location>
</feature>
<dbReference type="Pfam" id="PF18557">
    <property type="entry name" value="NepR"/>
    <property type="match status" value="1"/>
</dbReference>
<feature type="domain" description="Anti-sigma factor NepR" evidence="2">
    <location>
        <begin position="2"/>
        <end position="34"/>
    </location>
</feature>
<feature type="region of interest" description="Disordered" evidence="1">
    <location>
        <begin position="34"/>
        <end position="55"/>
    </location>
</feature>
<sequence>MQTLIGKQLRDLYDSVLVEPLPDKIVELLTKLDDLTGDDDNQDSSGSSSADSDRQ</sequence>
<gene>
    <name evidence="3" type="ORF">JCR33_02785</name>
</gene>
<evidence type="ECO:0000256" key="1">
    <source>
        <dbReference type="SAM" id="MobiDB-lite"/>
    </source>
</evidence>
<dbReference type="EMBL" id="JAEKJA010000001">
    <property type="protein sequence ID" value="MBJ3774594.1"/>
    <property type="molecule type" value="Genomic_DNA"/>
</dbReference>